<feature type="transmembrane region" description="Helical" evidence="2">
    <location>
        <begin position="147"/>
        <end position="172"/>
    </location>
</feature>
<keyword evidence="2" id="KW-0472">Membrane</keyword>
<sequence length="538" mass="59600">MDSLVVTTFLGLLFEVLGFQAYSDSVGLLFFNNFDFAIVLGVPFILVLTNSRSMELWLPLETQDTDSGKTASGSSSRIPLELPLAVISAVGVLYYIAVKAGAAPLSTNISLVLMVLIGLVLLWGLTQPMAPLEQNEEDGLTGMSIRAKVILGFLAISLAFVILIGAASWLALSPHEESRRDMWQYIYVVVGVALNLLFAISLLFLRYVENSITSPLEQLSKIVSQFANRDHRQTEKNEQFIEKFEPPRTGDEIQALSTSFKQMMIDITGYVENLEIMTREKERIGAELHVATQIQADMLPRIFPPFPERREFDIYASMNPAKEVGGDFYDFFLVDNRHFAVVIADVSGKGVPAALFMVIAKTLIKSHAQFGNEPADIFTITNNQLCEGNEAGLFVTAWMGILDLHTGDLSCVNAGHNPPLIRRRDGAFEYIKMKPGFVLAGLEDMQYTQTQLHLDTGDTLFLYTDGVTEAENPAKEQYGDARLRDELNRLGSRDPKTLIQGIRQSVADFADGAEQFDDITMTALTYHGPQDEEEGAAQ</sequence>
<comment type="caution">
    <text evidence="4">The sequence shown here is derived from an EMBL/GenBank/DDBJ whole genome shotgun (WGS) entry which is preliminary data.</text>
</comment>
<dbReference type="Proteomes" id="UP000823910">
    <property type="component" value="Unassembled WGS sequence"/>
</dbReference>
<dbReference type="AlphaFoldDB" id="A0A9D2SHJ8"/>
<dbReference type="InterPro" id="IPR001932">
    <property type="entry name" value="PPM-type_phosphatase-like_dom"/>
</dbReference>
<evidence type="ECO:0000313" key="4">
    <source>
        <dbReference type="EMBL" id="HJC06786.1"/>
    </source>
</evidence>
<dbReference type="Gene3D" id="6.10.340.10">
    <property type="match status" value="1"/>
</dbReference>
<dbReference type="InterPro" id="IPR052016">
    <property type="entry name" value="Bact_Sigma-Reg"/>
</dbReference>
<keyword evidence="2" id="KW-1133">Transmembrane helix</keyword>
<reference evidence="4" key="2">
    <citation type="submission" date="2021-04" db="EMBL/GenBank/DDBJ databases">
        <authorList>
            <person name="Gilroy R."/>
        </authorList>
    </citation>
    <scope>NUCLEOTIDE SEQUENCE</scope>
    <source>
        <strain evidence="4">CHK180-15479</strain>
    </source>
</reference>
<dbReference type="GO" id="GO:0016791">
    <property type="term" value="F:phosphatase activity"/>
    <property type="evidence" value="ECO:0007669"/>
    <property type="project" value="TreeGrafter"/>
</dbReference>
<dbReference type="SUPFAM" id="SSF81606">
    <property type="entry name" value="PP2C-like"/>
    <property type="match status" value="1"/>
</dbReference>
<evidence type="ECO:0000259" key="3">
    <source>
        <dbReference type="SMART" id="SM00331"/>
    </source>
</evidence>
<dbReference type="InterPro" id="IPR036457">
    <property type="entry name" value="PPM-type-like_dom_sf"/>
</dbReference>
<evidence type="ECO:0000256" key="1">
    <source>
        <dbReference type="ARBA" id="ARBA00022801"/>
    </source>
</evidence>
<feature type="transmembrane region" description="Helical" evidence="2">
    <location>
        <begin position="109"/>
        <end position="126"/>
    </location>
</feature>
<reference evidence="4" key="1">
    <citation type="journal article" date="2021" name="PeerJ">
        <title>Extensive microbial diversity within the chicken gut microbiome revealed by metagenomics and culture.</title>
        <authorList>
            <person name="Gilroy R."/>
            <person name="Ravi A."/>
            <person name="Getino M."/>
            <person name="Pursley I."/>
            <person name="Horton D.L."/>
            <person name="Alikhan N.F."/>
            <person name="Baker D."/>
            <person name="Gharbi K."/>
            <person name="Hall N."/>
            <person name="Watson M."/>
            <person name="Adriaenssens E.M."/>
            <person name="Foster-Nyarko E."/>
            <person name="Jarju S."/>
            <person name="Secka A."/>
            <person name="Antonio M."/>
            <person name="Oren A."/>
            <person name="Chaudhuri R.R."/>
            <person name="La Ragione R."/>
            <person name="Hildebrand F."/>
            <person name="Pallen M.J."/>
        </authorList>
    </citation>
    <scope>NUCLEOTIDE SEQUENCE</scope>
    <source>
        <strain evidence="4">CHK180-15479</strain>
    </source>
</reference>
<evidence type="ECO:0000256" key="2">
    <source>
        <dbReference type="SAM" id="Phobius"/>
    </source>
</evidence>
<name>A0A9D2SHJ8_9FIRM</name>
<keyword evidence="1" id="KW-0378">Hydrolase</keyword>
<evidence type="ECO:0000313" key="5">
    <source>
        <dbReference type="Proteomes" id="UP000823910"/>
    </source>
</evidence>
<dbReference type="Gene3D" id="3.60.40.10">
    <property type="entry name" value="PPM-type phosphatase domain"/>
    <property type="match status" value="1"/>
</dbReference>
<dbReference type="Pfam" id="PF07228">
    <property type="entry name" value="SpoIIE"/>
    <property type="match status" value="1"/>
</dbReference>
<keyword evidence="2" id="KW-0812">Transmembrane</keyword>
<proteinExistence type="predicted"/>
<dbReference type="EMBL" id="DWWT01000059">
    <property type="protein sequence ID" value="HJC06786.1"/>
    <property type="molecule type" value="Genomic_DNA"/>
</dbReference>
<feature type="domain" description="PPM-type phosphatase" evidence="3">
    <location>
        <begin position="309"/>
        <end position="526"/>
    </location>
</feature>
<dbReference type="PANTHER" id="PTHR43156">
    <property type="entry name" value="STAGE II SPORULATION PROTEIN E-RELATED"/>
    <property type="match status" value="1"/>
</dbReference>
<dbReference type="PANTHER" id="PTHR43156:SF2">
    <property type="entry name" value="STAGE II SPORULATION PROTEIN E"/>
    <property type="match status" value="1"/>
</dbReference>
<accession>A0A9D2SHJ8</accession>
<gene>
    <name evidence="4" type="ORF">H9704_11645</name>
</gene>
<feature type="transmembrane region" description="Helical" evidence="2">
    <location>
        <begin position="28"/>
        <end position="48"/>
    </location>
</feature>
<organism evidence="4 5">
    <name type="scientific">Candidatus Enterocloster excrementipullorum</name>
    <dbReference type="NCBI Taxonomy" id="2838559"/>
    <lineage>
        <taxon>Bacteria</taxon>
        <taxon>Bacillati</taxon>
        <taxon>Bacillota</taxon>
        <taxon>Clostridia</taxon>
        <taxon>Lachnospirales</taxon>
        <taxon>Lachnospiraceae</taxon>
        <taxon>Enterocloster</taxon>
    </lineage>
</organism>
<feature type="transmembrane region" description="Helical" evidence="2">
    <location>
        <begin position="78"/>
        <end position="97"/>
    </location>
</feature>
<feature type="transmembrane region" description="Helical" evidence="2">
    <location>
        <begin position="184"/>
        <end position="205"/>
    </location>
</feature>
<protein>
    <submittedName>
        <fullName evidence="4">SpoIIE family protein phosphatase</fullName>
    </submittedName>
</protein>
<dbReference type="SMART" id="SM00331">
    <property type="entry name" value="PP2C_SIG"/>
    <property type="match status" value="1"/>
</dbReference>